<dbReference type="PANTHER" id="PTHR44688">
    <property type="entry name" value="DNA-BINDING TRANSCRIPTIONAL ACTIVATOR DEVR_DOSR"/>
    <property type="match status" value="1"/>
</dbReference>
<proteinExistence type="predicted"/>
<feature type="domain" description="HTH luxR-type" evidence="4">
    <location>
        <begin position="757"/>
        <end position="818"/>
    </location>
</feature>
<dbReference type="Pfam" id="PF00196">
    <property type="entry name" value="GerE"/>
    <property type="match status" value="1"/>
</dbReference>
<dbReference type="SMART" id="SM00421">
    <property type="entry name" value="HTH_LUXR"/>
    <property type="match status" value="1"/>
</dbReference>
<evidence type="ECO:0000313" key="6">
    <source>
        <dbReference type="Proteomes" id="UP000635606"/>
    </source>
</evidence>
<dbReference type="InterPro" id="IPR011990">
    <property type="entry name" value="TPR-like_helical_dom_sf"/>
</dbReference>
<evidence type="ECO:0000256" key="2">
    <source>
        <dbReference type="ARBA" id="ARBA00023125"/>
    </source>
</evidence>
<dbReference type="PRINTS" id="PR00038">
    <property type="entry name" value="HTHLUXR"/>
</dbReference>
<reference evidence="5" key="1">
    <citation type="submission" date="2021-01" db="EMBL/GenBank/DDBJ databases">
        <title>Whole genome shotgun sequence of Virgisporangium ochraceum NBRC 16418.</title>
        <authorList>
            <person name="Komaki H."/>
            <person name="Tamura T."/>
        </authorList>
    </citation>
    <scope>NUCLEOTIDE SEQUENCE</scope>
    <source>
        <strain evidence="5">NBRC 16418</strain>
    </source>
</reference>
<evidence type="ECO:0000313" key="5">
    <source>
        <dbReference type="EMBL" id="GIJ74022.1"/>
    </source>
</evidence>
<dbReference type="InterPro" id="IPR027417">
    <property type="entry name" value="P-loop_NTPase"/>
</dbReference>
<keyword evidence="6" id="KW-1185">Reference proteome</keyword>
<dbReference type="InterPro" id="IPR000792">
    <property type="entry name" value="Tscrpt_reg_LuxR_C"/>
</dbReference>
<dbReference type="SUPFAM" id="SSF46894">
    <property type="entry name" value="C-terminal effector domain of the bipartite response regulators"/>
    <property type="match status" value="1"/>
</dbReference>
<dbReference type="RefSeq" id="WP_203933833.1">
    <property type="nucleotide sequence ID" value="NZ_BOPH01000128.1"/>
</dbReference>
<evidence type="ECO:0000256" key="1">
    <source>
        <dbReference type="ARBA" id="ARBA00023015"/>
    </source>
</evidence>
<sequence>MNRWPLVGRSAQLDHVAGALGRPGGLVVCGGAGTGKTRLLAAARERVGDVYWATGAPGVPLGPFAPLLPRAADGAALPAQLSLAAAALVARRGAVAVDDAHRLDAASAALVAHLVANTSVPVVLTARTTGPLPWLRDLDRLTLGPLTPAEVGEVLERALDGPVETALVARLAELSGGNPLLLREIVDAATLHHEQGVWRSSGPIVAADTLPAAIAARLDRLPPHVRATAELVALAEPVPAAVLDRLLDPAELAGLDDERLLESRSREVRLVHPLYAESLRATVPPMRARDHYRRLAGLPLPHLRVVGWRLDAGLPVGPDALLRAAREASDGLDHDLAARLARAAVDAGGGFDAKIALLAELPYEGRADEALALAADLTASGDPRAAAAVSNLDLVLGRVDSARSALAAARASAGEPGLRVRLALQQAAQAFSTGHIALSLGHGDDVLAVAPDDPAVLGRLAVSRVRALACAGRTRDAIGFGELSLRALRSSGGVFGDALGTRTALVRMALLQAYAFDGQLERAREVGTAGLAEASAVALRAYWAHELGQVAVLAGHATTAVRWLREAVALLPIGGLPASPHLWSLDALAEAYALLGDAGSATATVERLRAVLPAGFVAPRTAGAVRAVAAGGETSRARDLALEHAGALEGVGSFLMAGWSLHDAHRLGGTGVAAALERLADRSQSPLLRAMAANAGASPPDSAAEGLAALGCDLWAAETYLRAGHLHRAGGHVAPALASTAAAERLLARCGPVRVVPPAVADPLTGREREVVDLATRGHRDRDIAERLNLSVRTVQSHLYRAYRKLGIDGRHDLPWTP</sequence>
<evidence type="ECO:0000256" key="3">
    <source>
        <dbReference type="ARBA" id="ARBA00023163"/>
    </source>
</evidence>
<evidence type="ECO:0000259" key="4">
    <source>
        <dbReference type="PROSITE" id="PS50043"/>
    </source>
</evidence>
<gene>
    <name evidence="5" type="ORF">Voc01_089390</name>
</gene>
<name>A0A8J4EJ81_9ACTN</name>
<keyword evidence="2" id="KW-0238">DNA-binding</keyword>
<dbReference type="PANTHER" id="PTHR44688:SF16">
    <property type="entry name" value="DNA-BINDING TRANSCRIPTIONAL ACTIVATOR DEVR_DOSR"/>
    <property type="match status" value="1"/>
</dbReference>
<dbReference type="InterPro" id="IPR036388">
    <property type="entry name" value="WH-like_DNA-bd_sf"/>
</dbReference>
<protein>
    <submittedName>
        <fullName evidence="5">LuxR family transcriptional regulator</fullName>
    </submittedName>
</protein>
<dbReference type="PROSITE" id="PS50043">
    <property type="entry name" value="HTH_LUXR_2"/>
    <property type="match status" value="1"/>
</dbReference>
<dbReference type="SUPFAM" id="SSF52540">
    <property type="entry name" value="P-loop containing nucleoside triphosphate hydrolases"/>
    <property type="match status" value="1"/>
</dbReference>
<keyword evidence="1" id="KW-0805">Transcription regulation</keyword>
<dbReference type="EMBL" id="BOPH01000128">
    <property type="protein sequence ID" value="GIJ74022.1"/>
    <property type="molecule type" value="Genomic_DNA"/>
</dbReference>
<dbReference type="GO" id="GO:0006355">
    <property type="term" value="P:regulation of DNA-templated transcription"/>
    <property type="evidence" value="ECO:0007669"/>
    <property type="project" value="InterPro"/>
</dbReference>
<organism evidence="5 6">
    <name type="scientific">Virgisporangium ochraceum</name>
    <dbReference type="NCBI Taxonomy" id="65505"/>
    <lineage>
        <taxon>Bacteria</taxon>
        <taxon>Bacillati</taxon>
        <taxon>Actinomycetota</taxon>
        <taxon>Actinomycetes</taxon>
        <taxon>Micromonosporales</taxon>
        <taxon>Micromonosporaceae</taxon>
        <taxon>Virgisporangium</taxon>
    </lineage>
</organism>
<keyword evidence="3" id="KW-0804">Transcription</keyword>
<dbReference type="Proteomes" id="UP000635606">
    <property type="component" value="Unassembled WGS sequence"/>
</dbReference>
<dbReference type="AlphaFoldDB" id="A0A8J4EJ81"/>
<dbReference type="GO" id="GO:0003677">
    <property type="term" value="F:DNA binding"/>
    <property type="evidence" value="ECO:0007669"/>
    <property type="project" value="UniProtKB-KW"/>
</dbReference>
<dbReference type="Gene3D" id="1.25.40.10">
    <property type="entry name" value="Tetratricopeptide repeat domain"/>
    <property type="match status" value="1"/>
</dbReference>
<accession>A0A8J4EJ81</accession>
<dbReference type="CDD" id="cd06170">
    <property type="entry name" value="LuxR_C_like"/>
    <property type="match status" value="1"/>
</dbReference>
<dbReference type="InterPro" id="IPR016032">
    <property type="entry name" value="Sig_transdc_resp-reg_C-effctor"/>
</dbReference>
<dbReference type="Gene3D" id="1.10.10.10">
    <property type="entry name" value="Winged helix-like DNA-binding domain superfamily/Winged helix DNA-binding domain"/>
    <property type="match status" value="1"/>
</dbReference>
<comment type="caution">
    <text evidence="5">The sequence shown here is derived from an EMBL/GenBank/DDBJ whole genome shotgun (WGS) entry which is preliminary data.</text>
</comment>